<dbReference type="SUPFAM" id="SSF54695">
    <property type="entry name" value="POZ domain"/>
    <property type="match status" value="1"/>
</dbReference>
<name>A0A0D2FYG7_9EURO</name>
<dbReference type="InterPro" id="IPR000210">
    <property type="entry name" value="BTB/POZ_dom"/>
</dbReference>
<proteinExistence type="predicted"/>
<dbReference type="Proteomes" id="UP000054266">
    <property type="component" value="Unassembled WGS sequence"/>
</dbReference>
<reference evidence="3 4" key="1">
    <citation type="submission" date="2015-01" db="EMBL/GenBank/DDBJ databases">
        <title>The Genome Sequence of Capronia semiimmersa CBS27337.</title>
        <authorList>
            <consortium name="The Broad Institute Genomics Platform"/>
            <person name="Cuomo C."/>
            <person name="de Hoog S."/>
            <person name="Gorbushina A."/>
            <person name="Stielow B."/>
            <person name="Teixiera M."/>
            <person name="Abouelleil A."/>
            <person name="Chapman S.B."/>
            <person name="Priest M."/>
            <person name="Young S.K."/>
            <person name="Wortman J."/>
            <person name="Nusbaum C."/>
            <person name="Birren B."/>
        </authorList>
    </citation>
    <scope>NUCLEOTIDE SEQUENCE [LARGE SCALE GENOMIC DNA]</scope>
    <source>
        <strain evidence="3 4">CBS 27337</strain>
    </source>
</reference>
<dbReference type="InterPro" id="IPR011333">
    <property type="entry name" value="SKP1/BTB/POZ_sf"/>
</dbReference>
<dbReference type="Pfam" id="PF00651">
    <property type="entry name" value="BTB"/>
    <property type="match status" value="1"/>
</dbReference>
<dbReference type="SMART" id="SM00225">
    <property type="entry name" value="BTB"/>
    <property type="match status" value="1"/>
</dbReference>
<organism evidence="3 4">
    <name type="scientific">Phialophora macrospora</name>
    <dbReference type="NCBI Taxonomy" id="1851006"/>
    <lineage>
        <taxon>Eukaryota</taxon>
        <taxon>Fungi</taxon>
        <taxon>Dikarya</taxon>
        <taxon>Ascomycota</taxon>
        <taxon>Pezizomycotina</taxon>
        <taxon>Eurotiomycetes</taxon>
        <taxon>Chaetothyriomycetidae</taxon>
        <taxon>Chaetothyriales</taxon>
        <taxon>Herpotrichiellaceae</taxon>
        <taxon>Phialophora</taxon>
    </lineage>
</organism>
<protein>
    <recommendedName>
        <fullName evidence="2">BTB domain-containing protein</fullName>
    </recommendedName>
</protein>
<feature type="domain" description="BTB" evidence="2">
    <location>
        <begin position="82"/>
        <end position="146"/>
    </location>
</feature>
<feature type="region of interest" description="Disordered" evidence="1">
    <location>
        <begin position="1"/>
        <end position="22"/>
    </location>
</feature>
<evidence type="ECO:0000313" key="4">
    <source>
        <dbReference type="Proteomes" id="UP000054266"/>
    </source>
</evidence>
<evidence type="ECO:0000259" key="2">
    <source>
        <dbReference type="PROSITE" id="PS50097"/>
    </source>
</evidence>
<dbReference type="PROSITE" id="PS50097">
    <property type="entry name" value="BTB"/>
    <property type="match status" value="1"/>
</dbReference>
<feature type="compositionally biased region" description="Low complexity" evidence="1">
    <location>
        <begin position="400"/>
        <end position="437"/>
    </location>
</feature>
<dbReference type="PANTHER" id="PTHR47843">
    <property type="entry name" value="BTB DOMAIN-CONTAINING PROTEIN-RELATED"/>
    <property type="match status" value="1"/>
</dbReference>
<sequence>MSLPGRRYGEPAWPDPELHGDQDPALQQIGSYEEERLAKHYSLPVTLKGGLFSMWREPTSMSTFKSAAVPSDIPGYLIDRTAVVNVVVGTLPERRWVVHEHLLTSASRFAKAALALPFKEREERTLRLPEEDPDVFDLFVQYLYTSATGNLSMDMRIRLYVLADRMQATALCDSVRATLDGLACRFFSEAQLEYVFENTPPGDRLRRSCILRLGAAARSLLSFPYSDRFTKLVCQKYAGEIFAEMINKYEAIIMESAEDGSSVMGLTKPDPLTGSKLRDQPENSGSSPVSANLPDVKPLFGSCPARVSQAVNHQSPSASTASVFAKDAFAPTTPGVFNGDFSLFAVSASSTTTGVSQSLFGRGLPERNAQRNAFGTNWSNAALPPAKSTAPTSDMGSTEAAQGTSPGQQAAGGTAAGNTGIAMASATSTPTASRTGGPTNGDDIGQDTSLDDEATSVQNQHPAASLLESSHRDASS</sequence>
<keyword evidence="4" id="KW-1185">Reference proteome</keyword>
<evidence type="ECO:0000256" key="1">
    <source>
        <dbReference type="SAM" id="MobiDB-lite"/>
    </source>
</evidence>
<dbReference type="HOGENOM" id="CLU_573625_0_0_1"/>
<dbReference type="EMBL" id="KN846957">
    <property type="protein sequence ID" value="KIW71490.1"/>
    <property type="molecule type" value="Genomic_DNA"/>
</dbReference>
<dbReference type="PANTHER" id="PTHR47843:SF2">
    <property type="entry name" value="BTB DOMAIN-CONTAINING PROTEIN"/>
    <property type="match status" value="1"/>
</dbReference>
<accession>A0A0D2FYG7</accession>
<dbReference type="AlphaFoldDB" id="A0A0D2FYG7"/>
<gene>
    <name evidence="3" type="ORF">PV04_03648</name>
</gene>
<feature type="region of interest" description="Disordered" evidence="1">
    <location>
        <begin position="261"/>
        <end position="291"/>
    </location>
</feature>
<dbReference type="CDD" id="cd18186">
    <property type="entry name" value="BTB_POZ_ZBTB_KLHL-like"/>
    <property type="match status" value="1"/>
</dbReference>
<dbReference type="Gene3D" id="3.30.710.10">
    <property type="entry name" value="Potassium Channel Kv1.1, Chain A"/>
    <property type="match status" value="1"/>
</dbReference>
<evidence type="ECO:0000313" key="3">
    <source>
        <dbReference type="EMBL" id="KIW71490.1"/>
    </source>
</evidence>
<feature type="region of interest" description="Disordered" evidence="1">
    <location>
        <begin position="375"/>
        <end position="476"/>
    </location>
</feature>
<dbReference type="STRING" id="5601.A0A0D2FYG7"/>